<comment type="caution">
    <text evidence="4">The sequence shown here is derived from an EMBL/GenBank/DDBJ whole genome shotgun (WGS) entry which is preliminary data.</text>
</comment>
<name>A0ABR1Z115_9PEZI</name>
<feature type="transmembrane region" description="Helical" evidence="2">
    <location>
        <begin position="215"/>
        <end position="234"/>
    </location>
</feature>
<gene>
    <name evidence="4" type="ORF">HDK90DRAFT_478150</name>
</gene>
<feature type="compositionally biased region" description="Polar residues" evidence="1">
    <location>
        <begin position="1"/>
        <end position="15"/>
    </location>
</feature>
<keyword evidence="2" id="KW-0812">Transmembrane</keyword>
<protein>
    <recommendedName>
        <fullName evidence="3">DUF6594 domain-containing protein</fullName>
    </recommendedName>
</protein>
<dbReference type="InterPro" id="IPR046529">
    <property type="entry name" value="DUF6594"/>
</dbReference>
<sequence length="291" mass="32743">MYTVESTALGTGLSNRTDRPFQDTRLTDQSGYTGYANVIAVPDYMNFRRFKVLRVRMLLRQQFKIERMEKQLSELDQVDRENNALWLNSQKMDGNQERERLFEELNTAMASYDDLLKRSHYIVTAPEPSSQRVADLQQAIKSYIVKDERGYLDEDLLNIAGAQDPRLGKLLLVSEYLVYLAAMLWDQTRKVLGLFKATDRFYVTPALFRKVARTISAVLSAVILMLPIIILNVVKTSTLRLVVVFLSAISFISALTILTAAGTMEVFVAGATYSAVLVVFVSQNGMAGSGI</sequence>
<dbReference type="Pfam" id="PF20237">
    <property type="entry name" value="DUF6594"/>
    <property type="match status" value="1"/>
</dbReference>
<keyword evidence="2" id="KW-1133">Transmembrane helix</keyword>
<accession>A0ABR1Z115</accession>
<dbReference type="PANTHER" id="PTHR34502:SF5">
    <property type="entry name" value="DUF6594 DOMAIN-CONTAINING PROTEIN"/>
    <property type="match status" value="1"/>
</dbReference>
<evidence type="ECO:0000313" key="5">
    <source>
        <dbReference type="Proteomes" id="UP001492380"/>
    </source>
</evidence>
<keyword evidence="2" id="KW-0472">Membrane</keyword>
<proteinExistence type="predicted"/>
<evidence type="ECO:0000259" key="3">
    <source>
        <dbReference type="Pfam" id="PF20237"/>
    </source>
</evidence>
<evidence type="ECO:0000256" key="2">
    <source>
        <dbReference type="SAM" id="Phobius"/>
    </source>
</evidence>
<evidence type="ECO:0000313" key="4">
    <source>
        <dbReference type="EMBL" id="KAK8244642.1"/>
    </source>
</evidence>
<feature type="transmembrane region" description="Helical" evidence="2">
    <location>
        <begin position="241"/>
        <end position="261"/>
    </location>
</feature>
<keyword evidence="5" id="KW-1185">Reference proteome</keyword>
<organism evidence="4 5">
    <name type="scientific">Phyllosticta capitalensis</name>
    <dbReference type="NCBI Taxonomy" id="121624"/>
    <lineage>
        <taxon>Eukaryota</taxon>
        <taxon>Fungi</taxon>
        <taxon>Dikarya</taxon>
        <taxon>Ascomycota</taxon>
        <taxon>Pezizomycotina</taxon>
        <taxon>Dothideomycetes</taxon>
        <taxon>Dothideomycetes incertae sedis</taxon>
        <taxon>Botryosphaeriales</taxon>
        <taxon>Phyllostictaceae</taxon>
        <taxon>Phyllosticta</taxon>
    </lineage>
</organism>
<feature type="domain" description="DUF6594" evidence="3">
    <location>
        <begin position="32"/>
        <end position="278"/>
    </location>
</feature>
<reference evidence="4 5" key="1">
    <citation type="submission" date="2024-04" db="EMBL/GenBank/DDBJ databases">
        <title>Phyllosticta paracitricarpa is synonymous to the EU quarantine fungus P. citricarpa based on phylogenomic analyses.</title>
        <authorList>
            <consortium name="Lawrence Berkeley National Laboratory"/>
            <person name="Van Ingen-Buijs V.A."/>
            <person name="Van Westerhoven A.C."/>
            <person name="Haridas S."/>
            <person name="Skiadas P."/>
            <person name="Martin F."/>
            <person name="Groenewald J.Z."/>
            <person name="Crous P.W."/>
            <person name="Seidl M.F."/>
        </authorList>
    </citation>
    <scope>NUCLEOTIDE SEQUENCE [LARGE SCALE GENOMIC DNA]</scope>
    <source>
        <strain evidence="4 5">CBS 123374</strain>
    </source>
</reference>
<dbReference type="PANTHER" id="PTHR34502">
    <property type="entry name" value="DUF6594 DOMAIN-CONTAINING PROTEIN-RELATED"/>
    <property type="match status" value="1"/>
</dbReference>
<dbReference type="EMBL" id="JBBWRZ010000002">
    <property type="protein sequence ID" value="KAK8244642.1"/>
    <property type="molecule type" value="Genomic_DNA"/>
</dbReference>
<feature type="region of interest" description="Disordered" evidence="1">
    <location>
        <begin position="1"/>
        <end position="23"/>
    </location>
</feature>
<dbReference type="Proteomes" id="UP001492380">
    <property type="component" value="Unassembled WGS sequence"/>
</dbReference>
<evidence type="ECO:0000256" key="1">
    <source>
        <dbReference type="SAM" id="MobiDB-lite"/>
    </source>
</evidence>